<keyword evidence="8" id="KW-0472">Membrane</keyword>
<feature type="signal peptide" evidence="17">
    <location>
        <begin position="1"/>
        <end position="17"/>
    </location>
</feature>
<keyword evidence="11" id="KW-0961">Cell wall biogenesis/degradation</keyword>
<gene>
    <name evidence="19" type="ORF">CYMTET_4820</name>
</gene>
<dbReference type="SUPFAM" id="SSF51445">
    <property type="entry name" value="(Trans)glycosidases"/>
    <property type="match status" value="1"/>
</dbReference>
<feature type="domain" description="Glycoside hydrolase family 5" evidence="18">
    <location>
        <begin position="232"/>
        <end position="488"/>
    </location>
</feature>
<reference evidence="19 20" key="1">
    <citation type="journal article" date="2015" name="Genome Biol. Evol.">
        <title>Comparative Genomics of a Bacterivorous Green Alga Reveals Evolutionary Causalities and Consequences of Phago-Mixotrophic Mode of Nutrition.</title>
        <authorList>
            <person name="Burns J.A."/>
            <person name="Paasch A."/>
            <person name="Narechania A."/>
            <person name="Kim E."/>
        </authorList>
    </citation>
    <scope>NUCLEOTIDE SEQUENCE [LARGE SCALE GENOMIC DNA]</scope>
    <source>
        <strain evidence="19 20">PLY_AMNH</strain>
    </source>
</reference>
<keyword evidence="17" id="KW-0732">Signal</keyword>
<evidence type="ECO:0000256" key="1">
    <source>
        <dbReference type="ARBA" id="ARBA00004401"/>
    </source>
</evidence>
<comment type="similarity">
    <text evidence="2 16">Belongs to the glycosyl hydrolase 5 (cellulase A) family.</text>
</comment>
<keyword evidence="4" id="KW-0812">Transmembrane</keyword>
<dbReference type="GO" id="GO:0004338">
    <property type="term" value="F:glucan exo-1,3-beta-glucosidase activity"/>
    <property type="evidence" value="ECO:0007669"/>
    <property type="project" value="UniProtKB-EC"/>
</dbReference>
<dbReference type="GO" id="GO:0071555">
    <property type="term" value="P:cell wall organization"/>
    <property type="evidence" value="ECO:0007669"/>
    <property type="project" value="UniProtKB-KW"/>
</dbReference>
<evidence type="ECO:0000256" key="2">
    <source>
        <dbReference type="ARBA" id="ARBA00005641"/>
    </source>
</evidence>
<comment type="caution">
    <text evidence="19">The sequence shown here is derived from an EMBL/GenBank/DDBJ whole genome shotgun (WGS) entry which is preliminary data.</text>
</comment>
<evidence type="ECO:0000256" key="7">
    <source>
        <dbReference type="ARBA" id="ARBA00022989"/>
    </source>
</evidence>
<organism evidence="19 20">
    <name type="scientific">Cymbomonas tetramitiformis</name>
    <dbReference type="NCBI Taxonomy" id="36881"/>
    <lineage>
        <taxon>Eukaryota</taxon>
        <taxon>Viridiplantae</taxon>
        <taxon>Chlorophyta</taxon>
        <taxon>Pyramimonadophyceae</taxon>
        <taxon>Pyramimonadales</taxon>
        <taxon>Pyramimonadaceae</taxon>
        <taxon>Cymbomonas</taxon>
    </lineage>
</organism>
<dbReference type="InterPro" id="IPR050386">
    <property type="entry name" value="Glycosyl_hydrolase_5"/>
</dbReference>
<protein>
    <recommendedName>
        <fullName evidence="14">glucan 1,3-beta-glucosidase</fullName>
        <ecNumber evidence="14">3.2.1.58</ecNumber>
    </recommendedName>
    <alternativeName>
        <fullName evidence="15">Exo-1,3-beta-glucanase D</fullName>
    </alternativeName>
</protein>
<dbReference type="GO" id="GO:0009251">
    <property type="term" value="P:glucan catabolic process"/>
    <property type="evidence" value="ECO:0007669"/>
    <property type="project" value="TreeGrafter"/>
</dbReference>
<comment type="subcellular location">
    <subcellularLocation>
        <location evidence="1">Cell membrane</location>
        <topology evidence="1">Single-pass type II membrane protein</topology>
    </subcellularLocation>
</comment>
<evidence type="ECO:0000256" key="10">
    <source>
        <dbReference type="ARBA" id="ARBA00023295"/>
    </source>
</evidence>
<evidence type="ECO:0000256" key="14">
    <source>
        <dbReference type="ARBA" id="ARBA00038929"/>
    </source>
</evidence>
<comment type="catalytic activity">
    <reaction evidence="12">
        <text>Successive hydrolysis of beta-D-glucose units from the non-reducing ends of (1-&gt;3)-beta-D-glucans, releasing alpha-glucose.</text>
        <dbReference type="EC" id="3.2.1.58"/>
    </reaction>
</comment>
<evidence type="ECO:0000256" key="17">
    <source>
        <dbReference type="SAM" id="SignalP"/>
    </source>
</evidence>
<feature type="chain" id="PRO_5042005374" description="glucan 1,3-beta-glucosidase" evidence="17">
    <location>
        <begin position="18"/>
        <end position="595"/>
    </location>
</feature>
<evidence type="ECO:0000256" key="9">
    <source>
        <dbReference type="ARBA" id="ARBA00023180"/>
    </source>
</evidence>
<dbReference type="PANTHER" id="PTHR31297:SF34">
    <property type="entry name" value="GLUCAN 1,3-BETA-GLUCOSIDASE 2"/>
    <property type="match status" value="1"/>
</dbReference>
<keyword evidence="7" id="KW-1133">Transmembrane helix</keyword>
<evidence type="ECO:0000256" key="4">
    <source>
        <dbReference type="ARBA" id="ARBA00022692"/>
    </source>
</evidence>
<evidence type="ECO:0000256" key="12">
    <source>
        <dbReference type="ARBA" id="ARBA00036824"/>
    </source>
</evidence>
<evidence type="ECO:0000259" key="18">
    <source>
        <dbReference type="Pfam" id="PF00150"/>
    </source>
</evidence>
<proteinExistence type="inferred from homology"/>
<keyword evidence="20" id="KW-1185">Reference proteome</keyword>
<accession>A0AAE0H0N8</accession>
<evidence type="ECO:0000256" key="6">
    <source>
        <dbReference type="ARBA" id="ARBA00022968"/>
    </source>
</evidence>
<dbReference type="PANTHER" id="PTHR31297">
    <property type="entry name" value="GLUCAN ENDO-1,6-BETA-GLUCOSIDASE B"/>
    <property type="match status" value="1"/>
</dbReference>
<keyword evidence="9" id="KW-0325">Glycoprotein</keyword>
<dbReference type="InterPro" id="IPR001547">
    <property type="entry name" value="Glyco_hydro_5"/>
</dbReference>
<evidence type="ECO:0000256" key="13">
    <source>
        <dbReference type="ARBA" id="ARBA00037126"/>
    </source>
</evidence>
<evidence type="ECO:0000313" key="19">
    <source>
        <dbReference type="EMBL" id="KAK3287685.1"/>
    </source>
</evidence>
<evidence type="ECO:0000256" key="5">
    <source>
        <dbReference type="ARBA" id="ARBA00022801"/>
    </source>
</evidence>
<dbReference type="EMBL" id="LGRX02000768">
    <property type="protein sequence ID" value="KAK3287685.1"/>
    <property type="molecule type" value="Genomic_DNA"/>
</dbReference>
<dbReference type="Gene3D" id="3.20.20.80">
    <property type="entry name" value="Glycosidases"/>
    <property type="match status" value="1"/>
</dbReference>
<dbReference type="AlphaFoldDB" id="A0AAE0H0N8"/>
<evidence type="ECO:0000256" key="11">
    <source>
        <dbReference type="ARBA" id="ARBA00023316"/>
    </source>
</evidence>
<evidence type="ECO:0000256" key="15">
    <source>
        <dbReference type="ARBA" id="ARBA00041260"/>
    </source>
</evidence>
<dbReference type="Pfam" id="PF00150">
    <property type="entry name" value="Cellulase"/>
    <property type="match status" value="1"/>
</dbReference>
<comment type="function">
    <text evidence="13">Glucosidase involved in the degradation of cellulosic biomass. Active on lichenan.</text>
</comment>
<dbReference type="EC" id="3.2.1.58" evidence="14"/>
<dbReference type="Proteomes" id="UP001190700">
    <property type="component" value="Unassembled WGS sequence"/>
</dbReference>
<keyword evidence="3" id="KW-1003">Cell membrane</keyword>
<evidence type="ECO:0000256" key="16">
    <source>
        <dbReference type="RuleBase" id="RU361153"/>
    </source>
</evidence>
<dbReference type="InterPro" id="IPR017853">
    <property type="entry name" value="GH"/>
</dbReference>
<dbReference type="GO" id="GO:0009986">
    <property type="term" value="C:cell surface"/>
    <property type="evidence" value="ECO:0007669"/>
    <property type="project" value="TreeGrafter"/>
</dbReference>
<dbReference type="GO" id="GO:0005886">
    <property type="term" value="C:plasma membrane"/>
    <property type="evidence" value="ECO:0007669"/>
    <property type="project" value="UniProtKB-SubCell"/>
</dbReference>
<evidence type="ECO:0000313" key="20">
    <source>
        <dbReference type="Proteomes" id="UP001190700"/>
    </source>
</evidence>
<keyword evidence="5 16" id="KW-0378">Hydrolase</keyword>
<dbReference type="GO" id="GO:0005576">
    <property type="term" value="C:extracellular region"/>
    <property type="evidence" value="ECO:0007669"/>
    <property type="project" value="TreeGrafter"/>
</dbReference>
<sequence>MGFRHVLLLTMVSAVESMRSGAFMPTKISFGSSALNNRLTGGNRGNAGAYTDQLVCRLDSKLNASTLQEFCKTQFKTPYFDLYKEYCKINRGIFVTYPADGHTYDCGNLPLSWGVQSVNTTVKTICDPFTEPSVALNLLDNWIGAVYNATITKSQESCDMGTLGVLECPKRPNPVWKQAPWTQKLGGKPLRAVNIGGLFVLEPWITHNFTNWGTEIRDQSTFCEKDPDAAAKLEDHWANFYNAQDFKDMAGYGLNAVRLPVGWWYFVSADQAKPYYIPKVPITDADHPITKVISWAKDAGLQVLLDLHAAPGSQNGLDNSGIKSMDTQVENWGETWIYNSTNIAATVNVNVAMADYLASLQAKGLDNILGLELVNEPWVFMDMSKVRDYYVTAINAIRQKHADLPIFIHDAFRHVEWEWLLKNFPSHNVFMDTHVYHAFNTADIASSSEYNDRLKMTAHEDISCRYGSMLRHKSCIALPAFTGEWSLATDDCIGYIRTSSKNASQFQNFGQCDRIGDRANSTWWDDHIKSFAKRQMSMFERELGWSFWTYKLDAGAQQDPSAPLWSFPLAVKKGYIDTTYPTNGCERVPNYTLWY</sequence>
<keyword evidence="10 16" id="KW-0326">Glycosidase</keyword>
<name>A0AAE0H0N8_9CHLO</name>
<evidence type="ECO:0000256" key="8">
    <source>
        <dbReference type="ARBA" id="ARBA00023136"/>
    </source>
</evidence>
<evidence type="ECO:0000256" key="3">
    <source>
        <dbReference type="ARBA" id="ARBA00022475"/>
    </source>
</evidence>
<keyword evidence="6" id="KW-0735">Signal-anchor</keyword>